<accession>A0ABD2PZS2</accession>
<reference evidence="9 10" key="1">
    <citation type="submission" date="2024-11" db="EMBL/GenBank/DDBJ databases">
        <title>Adaptive evolution of stress response genes in parasites aligns with host niche diversity.</title>
        <authorList>
            <person name="Hahn C."/>
            <person name="Resl P."/>
        </authorList>
    </citation>
    <scope>NUCLEOTIDE SEQUENCE [LARGE SCALE GENOMIC DNA]</scope>
    <source>
        <strain evidence="9">EGGRZ-B1_66</strain>
        <tissue evidence="9">Body</tissue>
    </source>
</reference>
<comment type="similarity">
    <text evidence="7">Belongs to the DHHC palmitoyltransferase family.</text>
</comment>
<keyword evidence="2 7" id="KW-0808">Transferase</keyword>
<comment type="subcellular location">
    <subcellularLocation>
        <location evidence="1">Membrane</location>
        <topology evidence="1">Multi-pass membrane protein</topology>
    </subcellularLocation>
</comment>
<feature type="transmembrane region" description="Helical" evidence="7">
    <location>
        <begin position="31"/>
        <end position="53"/>
    </location>
</feature>
<dbReference type="AlphaFoldDB" id="A0ABD2PZS2"/>
<evidence type="ECO:0000256" key="6">
    <source>
        <dbReference type="ARBA" id="ARBA00023315"/>
    </source>
</evidence>
<evidence type="ECO:0000259" key="8">
    <source>
        <dbReference type="Pfam" id="PF01529"/>
    </source>
</evidence>
<dbReference type="GO" id="GO:0019706">
    <property type="term" value="F:protein-cysteine S-palmitoyltransferase activity"/>
    <property type="evidence" value="ECO:0007669"/>
    <property type="project" value="UniProtKB-EC"/>
</dbReference>
<keyword evidence="10" id="KW-1185">Reference proteome</keyword>
<keyword evidence="4 7" id="KW-1133">Transmembrane helix</keyword>
<comment type="catalytic activity">
    <reaction evidence="7">
        <text>L-cysteinyl-[protein] + hexadecanoyl-CoA = S-hexadecanoyl-L-cysteinyl-[protein] + CoA</text>
        <dbReference type="Rhea" id="RHEA:36683"/>
        <dbReference type="Rhea" id="RHEA-COMP:10131"/>
        <dbReference type="Rhea" id="RHEA-COMP:11032"/>
        <dbReference type="ChEBI" id="CHEBI:29950"/>
        <dbReference type="ChEBI" id="CHEBI:57287"/>
        <dbReference type="ChEBI" id="CHEBI:57379"/>
        <dbReference type="ChEBI" id="CHEBI:74151"/>
        <dbReference type="EC" id="2.3.1.225"/>
    </reaction>
</comment>
<comment type="caution">
    <text evidence="9">The sequence shown here is derived from an EMBL/GenBank/DDBJ whole genome shotgun (WGS) entry which is preliminary data.</text>
</comment>
<name>A0ABD2PZS2_9PLAT</name>
<dbReference type="Proteomes" id="UP001626550">
    <property type="component" value="Unassembled WGS sequence"/>
</dbReference>
<evidence type="ECO:0000256" key="3">
    <source>
        <dbReference type="ARBA" id="ARBA00022692"/>
    </source>
</evidence>
<feature type="transmembrane region" description="Helical" evidence="7">
    <location>
        <begin position="208"/>
        <end position="229"/>
    </location>
</feature>
<dbReference type="EMBL" id="JBJKFK010001514">
    <property type="protein sequence ID" value="KAL3312887.1"/>
    <property type="molecule type" value="Genomic_DNA"/>
</dbReference>
<evidence type="ECO:0000256" key="7">
    <source>
        <dbReference type="RuleBase" id="RU079119"/>
    </source>
</evidence>
<evidence type="ECO:0000313" key="10">
    <source>
        <dbReference type="Proteomes" id="UP001626550"/>
    </source>
</evidence>
<evidence type="ECO:0000256" key="2">
    <source>
        <dbReference type="ARBA" id="ARBA00022679"/>
    </source>
</evidence>
<dbReference type="InterPro" id="IPR001594">
    <property type="entry name" value="Palmitoyltrfase_DHHC"/>
</dbReference>
<protein>
    <recommendedName>
        <fullName evidence="7">Palmitoyltransferase</fullName>
        <ecNumber evidence="7">2.3.1.225</ecNumber>
    </recommendedName>
</protein>
<dbReference type="EC" id="2.3.1.225" evidence="7"/>
<dbReference type="GO" id="GO:0016020">
    <property type="term" value="C:membrane"/>
    <property type="evidence" value="ECO:0007669"/>
    <property type="project" value="UniProtKB-SubCell"/>
</dbReference>
<evidence type="ECO:0000256" key="5">
    <source>
        <dbReference type="ARBA" id="ARBA00023136"/>
    </source>
</evidence>
<feature type="domain" description="Palmitoyltransferase DHHC" evidence="8">
    <location>
        <begin position="108"/>
        <end position="246"/>
    </location>
</feature>
<evidence type="ECO:0000256" key="1">
    <source>
        <dbReference type="ARBA" id="ARBA00004141"/>
    </source>
</evidence>
<dbReference type="InterPro" id="IPR039859">
    <property type="entry name" value="PFA4/ZDH16/20/ERF2-like"/>
</dbReference>
<keyword evidence="6 7" id="KW-0012">Acyltransferase</keyword>
<keyword evidence="3 7" id="KW-0812">Transmembrane</keyword>
<evidence type="ECO:0000256" key="4">
    <source>
        <dbReference type="ARBA" id="ARBA00022989"/>
    </source>
</evidence>
<keyword evidence="5 7" id="KW-0472">Membrane</keyword>
<feature type="transmembrane region" description="Helical" evidence="7">
    <location>
        <begin position="152"/>
        <end position="176"/>
    </location>
</feature>
<organism evidence="9 10">
    <name type="scientific">Cichlidogyrus casuarinus</name>
    <dbReference type="NCBI Taxonomy" id="1844966"/>
    <lineage>
        <taxon>Eukaryota</taxon>
        <taxon>Metazoa</taxon>
        <taxon>Spiralia</taxon>
        <taxon>Lophotrochozoa</taxon>
        <taxon>Platyhelminthes</taxon>
        <taxon>Monogenea</taxon>
        <taxon>Monopisthocotylea</taxon>
        <taxon>Dactylogyridea</taxon>
        <taxon>Ancyrocephalidae</taxon>
        <taxon>Cichlidogyrus</taxon>
    </lineage>
</organism>
<evidence type="ECO:0000313" key="9">
    <source>
        <dbReference type="EMBL" id="KAL3312887.1"/>
    </source>
</evidence>
<feature type="transmembrane region" description="Helical" evidence="7">
    <location>
        <begin position="7"/>
        <end position="25"/>
    </location>
</feature>
<dbReference type="PANTHER" id="PTHR22883">
    <property type="entry name" value="ZINC FINGER DHHC DOMAIN CONTAINING PROTEIN"/>
    <property type="match status" value="1"/>
</dbReference>
<comment type="domain">
    <text evidence="7">The DHHC domain is required for palmitoyltransferase activity.</text>
</comment>
<gene>
    <name evidence="9" type="primary">ZDHHC17</name>
    <name evidence="9" type="ORF">Ciccas_008511</name>
</gene>
<dbReference type="PROSITE" id="PS50216">
    <property type="entry name" value="DHHC"/>
    <property type="match status" value="1"/>
</dbReference>
<dbReference type="Pfam" id="PF01529">
    <property type="entry name" value="DHHC"/>
    <property type="match status" value="1"/>
</dbReference>
<sequence length="339" mass="38727">MTLMFSLAASTKVMLTLTYLLVVVPTVSHMAITHFLFLFVVTCVFVTFARLCAKDPGYIRADFNSSFSSPEARNNTIRRFIESSDQQVLGIDMDALPGPKPRNNLLLDRFCTTCLLIRPLRSKHCSVCDKCVAKFDHHCPWIFNCVGQETQLLFVVYLWLVVVGFGLFIFGSAYYYSMKAACIPDVMSSGSVSMFVQQLLSAGSCHPMLLSFQILSCCYFVWTLMLATVHTRQALFWNITTNERFNAHRYPEFLFYRSVLASNYLTFRLTKHARDPKCKDHAHEFDMSNTDSPYNLGVVKNGRDLLRLGGYCKPAPMDWRRAFDFNEIRICSPHSHLSV</sequence>
<proteinExistence type="inferred from homology"/>